<keyword evidence="8" id="KW-1185">Reference proteome</keyword>
<evidence type="ECO:0000256" key="5">
    <source>
        <dbReference type="ARBA" id="ARBA00022898"/>
    </source>
</evidence>
<name>A0A0F3GZ72_9BACT</name>
<accession>A0A0F3GZ72</accession>
<dbReference type="CDD" id="cd00609">
    <property type="entry name" value="AAT_like"/>
    <property type="match status" value="1"/>
</dbReference>
<protein>
    <submittedName>
        <fullName evidence="7">Class I and II aminotransferase</fullName>
    </submittedName>
</protein>
<dbReference type="Pfam" id="PF00155">
    <property type="entry name" value="Aminotran_1_2"/>
    <property type="match status" value="1"/>
</dbReference>
<evidence type="ECO:0000313" key="8">
    <source>
        <dbReference type="Proteomes" id="UP000033423"/>
    </source>
</evidence>
<dbReference type="GO" id="GO:0030170">
    <property type="term" value="F:pyridoxal phosphate binding"/>
    <property type="evidence" value="ECO:0007669"/>
    <property type="project" value="InterPro"/>
</dbReference>
<dbReference type="Proteomes" id="UP000033423">
    <property type="component" value="Unassembled WGS sequence"/>
</dbReference>
<evidence type="ECO:0000259" key="6">
    <source>
        <dbReference type="Pfam" id="PF00155"/>
    </source>
</evidence>
<dbReference type="PANTHER" id="PTHR46383:SF2">
    <property type="entry name" value="AMINOTRANSFERASE"/>
    <property type="match status" value="1"/>
</dbReference>
<dbReference type="Gene3D" id="3.40.640.10">
    <property type="entry name" value="Type I PLP-dependent aspartate aminotransferase-like (Major domain)"/>
    <property type="match status" value="1"/>
</dbReference>
<dbReference type="GO" id="GO:0008483">
    <property type="term" value="F:transaminase activity"/>
    <property type="evidence" value="ECO:0007669"/>
    <property type="project" value="UniProtKB-KW"/>
</dbReference>
<evidence type="ECO:0000256" key="2">
    <source>
        <dbReference type="ARBA" id="ARBA00007441"/>
    </source>
</evidence>
<dbReference type="InterPro" id="IPR015421">
    <property type="entry name" value="PyrdxlP-dep_Trfase_major"/>
</dbReference>
<dbReference type="GO" id="GO:0006520">
    <property type="term" value="P:amino acid metabolic process"/>
    <property type="evidence" value="ECO:0007669"/>
    <property type="project" value="InterPro"/>
</dbReference>
<comment type="cofactor">
    <cofactor evidence="1">
        <name>pyridoxal 5'-phosphate</name>
        <dbReference type="ChEBI" id="CHEBI:597326"/>
    </cofactor>
</comment>
<feature type="domain" description="Aminotransferase class I/classII large" evidence="6">
    <location>
        <begin position="28"/>
        <end position="376"/>
    </location>
</feature>
<evidence type="ECO:0000313" key="7">
    <source>
        <dbReference type="EMBL" id="KJU85988.1"/>
    </source>
</evidence>
<proteinExistence type="inferred from homology"/>
<evidence type="ECO:0000256" key="3">
    <source>
        <dbReference type="ARBA" id="ARBA00022576"/>
    </source>
</evidence>
<dbReference type="EMBL" id="LACI01000783">
    <property type="protein sequence ID" value="KJU85988.1"/>
    <property type="molecule type" value="Genomic_DNA"/>
</dbReference>
<sequence length="388" mass="42664">MLNRLDDIAPFMAMDIARQGRQFPDTVHMELGEPDLSPPPAVVEGVQRAMTDNRYAYTPALGLRELREEIAQHYNYKYGVDVSPDRVIVTPGTSGAFLVALGIVLNAGDILCLPDPSYPCYKNFAHYLDITPTFISVGKDTSFEITPEALQHAKDIKALLISSPANPTGRLYDKANLKALIEHCNNSGVTFVSDEIYHGLVYGATEHTALEFSDDVIVINGFSKSFCMPGFRIGWMIVPEAWVRRAEIVISSIFIAANTIAQYAACEAFDYAWLADINKTFAARRDFLYGGLQGLVDLPVLPDGAFYVWADISRYITGTQRHSDGGSHVDSVAFANALLQSRHVAITPGIDFGRNATSHHVRLTYTSPIDVLQRGIDGIKSFIGESLP</sequence>
<evidence type="ECO:0000256" key="4">
    <source>
        <dbReference type="ARBA" id="ARBA00022679"/>
    </source>
</evidence>
<reference evidence="7 8" key="1">
    <citation type="submission" date="2015-02" db="EMBL/GenBank/DDBJ databases">
        <title>Single-cell genomics of uncultivated deep-branching MTB reveals a conserved set of magnetosome genes.</title>
        <authorList>
            <person name="Kolinko S."/>
            <person name="Richter M."/>
            <person name="Glockner F.O."/>
            <person name="Brachmann A."/>
            <person name="Schuler D."/>
        </authorList>
    </citation>
    <scope>NUCLEOTIDE SEQUENCE [LARGE SCALE GENOMIC DNA]</scope>
    <source>
        <strain evidence="7">TM-1</strain>
    </source>
</reference>
<organism evidence="7 8">
    <name type="scientific">Candidatus Magnetobacterium bavaricum</name>
    <dbReference type="NCBI Taxonomy" id="29290"/>
    <lineage>
        <taxon>Bacteria</taxon>
        <taxon>Pseudomonadati</taxon>
        <taxon>Nitrospirota</taxon>
        <taxon>Thermodesulfovibrionia</taxon>
        <taxon>Thermodesulfovibrionales</taxon>
        <taxon>Candidatus Magnetobacteriaceae</taxon>
        <taxon>Candidatus Magnetobacterium</taxon>
    </lineage>
</organism>
<evidence type="ECO:0000256" key="1">
    <source>
        <dbReference type="ARBA" id="ARBA00001933"/>
    </source>
</evidence>
<comment type="caution">
    <text evidence="7">The sequence shown here is derived from an EMBL/GenBank/DDBJ whole genome shotgun (WGS) entry which is preliminary data.</text>
</comment>
<dbReference type="PATRIC" id="fig|29290.4.peg.2395"/>
<dbReference type="AlphaFoldDB" id="A0A0F3GZ72"/>
<dbReference type="InterPro" id="IPR050596">
    <property type="entry name" value="AspAT/PAT-like"/>
</dbReference>
<comment type="similarity">
    <text evidence="2">Belongs to the class-I pyridoxal-phosphate-dependent aminotransferase family.</text>
</comment>
<keyword evidence="3 7" id="KW-0032">Aminotransferase</keyword>
<dbReference type="SUPFAM" id="SSF53383">
    <property type="entry name" value="PLP-dependent transferases"/>
    <property type="match status" value="1"/>
</dbReference>
<dbReference type="PANTHER" id="PTHR46383">
    <property type="entry name" value="ASPARTATE AMINOTRANSFERASE"/>
    <property type="match status" value="1"/>
</dbReference>
<dbReference type="InterPro" id="IPR004839">
    <property type="entry name" value="Aminotransferase_I/II_large"/>
</dbReference>
<gene>
    <name evidence="7" type="ORF">MBAV_001832</name>
</gene>
<dbReference type="InterPro" id="IPR015424">
    <property type="entry name" value="PyrdxlP-dep_Trfase"/>
</dbReference>
<keyword evidence="4 7" id="KW-0808">Transferase</keyword>
<keyword evidence="5" id="KW-0663">Pyridoxal phosphate</keyword>